<evidence type="ECO:0000313" key="4">
    <source>
        <dbReference type="Proteomes" id="UP000634136"/>
    </source>
</evidence>
<keyword evidence="4" id="KW-1185">Reference proteome</keyword>
<evidence type="ECO:0000259" key="2">
    <source>
        <dbReference type="Pfam" id="PF10551"/>
    </source>
</evidence>
<dbReference type="AlphaFoldDB" id="A0A834SIU2"/>
<reference evidence="3" key="1">
    <citation type="submission" date="2020-09" db="EMBL/GenBank/DDBJ databases">
        <title>Genome-Enabled Discovery of Anthraquinone Biosynthesis in Senna tora.</title>
        <authorList>
            <person name="Kang S.-H."/>
            <person name="Pandey R.P."/>
            <person name="Lee C.-M."/>
            <person name="Sim J.-S."/>
            <person name="Jeong J.-T."/>
            <person name="Choi B.-S."/>
            <person name="Jung M."/>
            <person name="Ginzburg D."/>
            <person name="Zhao K."/>
            <person name="Won S.Y."/>
            <person name="Oh T.-J."/>
            <person name="Yu Y."/>
            <person name="Kim N.-H."/>
            <person name="Lee O.R."/>
            <person name="Lee T.-H."/>
            <person name="Bashyal P."/>
            <person name="Kim T.-S."/>
            <person name="Lee W.-H."/>
            <person name="Kawkins C."/>
            <person name="Kim C.-K."/>
            <person name="Kim J.S."/>
            <person name="Ahn B.O."/>
            <person name="Rhee S.Y."/>
            <person name="Sohng J.K."/>
        </authorList>
    </citation>
    <scope>NUCLEOTIDE SEQUENCE</scope>
    <source>
        <tissue evidence="3">Leaf</tissue>
    </source>
</reference>
<feature type="domain" description="MULE transposase" evidence="2">
    <location>
        <begin position="93"/>
        <end position="178"/>
    </location>
</feature>
<dbReference type="Pfam" id="PF10551">
    <property type="entry name" value="MULE"/>
    <property type="match status" value="1"/>
</dbReference>
<sequence length="297" mass="33476">MDDNGNIDDNIDGTNEYDITEPPHEQLYTDSDRENDVNKYGIELGYWNGGEESERSVGIDEGESSASGSDVEKPEILNTIKNVKGKKFEPFFGLDGCHLKGPYGGVLLCAVSLDANNGLFPIAFAVVEVESKDSWSYFLEHLLEAIGDDRYIIMSDRQKGLTQAVSEIFSNSWHRHCMDGLRVKIMMRIYAKSITSWPQSVGPRIVKAINETIEDARFCRVKLAGRNLYEVEHLQVHHKLQLEGKYKNMLQYKQRQSHNLKPKEQKGENQASEAPPNPTTQESMTERSDTGGVANVF</sequence>
<feature type="region of interest" description="Disordered" evidence="1">
    <location>
        <begin position="255"/>
        <end position="297"/>
    </location>
</feature>
<dbReference type="PANTHER" id="PTHR31973:SF187">
    <property type="entry name" value="MUTATOR TRANSPOSASE MUDRA PROTEIN"/>
    <property type="match status" value="1"/>
</dbReference>
<comment type="caution">
    <text evidence="3">The sequence shown here is derived from an EMBL/GenBank/DDBJ whole genome shotgun (WGS) entry which is preliminary data.</text>
</comment>
<evidence type="ECO:0000256" key="1">
    <source>
        <dbReference type="SAM" id="MobiDB-lite"/>
    </source>
</evidence>
<dbReference type="Proteomes" id="UP000634136">
    <property type="component" value="Unassembled WGS sequence"/>
</dbReference>
<accession>A0A834SIU2</accession>
<gene>
    <name evidence="3" type="ORF">G2W53_043532</name>
</gene>
<organism evidence="3 4">
    <name type="scientific">Senna tora</name>
    <dbReference type="NCBI Taxonomy" id="362788"/>
    <lineage>
        <taxon>Eukaryota</taxon>
        <taxon>Viridiplantae</taxon>
        <taxon>Streptophyta</taxon>
        <taxon>Embryophyta</taxon>
        <taxon>Tracheophyta</taxon>
        <taxon>Spermatophyta</taxon>
        <taxon>Magnoliopsida</taxon>
        <taxon>eudicotyledons</taxon>
        <taxon>Gunneridae</taxon>
        <taxon>Pentapetalae</taxon>
        <taxon>rosids</taxon>
        <taxon>fabids</taxon>
        <taxon>Fabales</taxon>
        <taxon>Fabaceae</taxon>
        <taxon>Caesalpinioideae</taxon>
        <taxon>Cassia clade</taxon>
        <taxon>Senna</taxon>
    </lineage>
</organism>
<evidence type="ECO:0000313" key="3">
    <source>
        <dbReference type="EMBL" id="KAF7804421.1"/>
    </source>
</evidence>
<dbReference type="EMBL" id="JAAIUW010000013">
    <property type="protein sequence ID" value="KAF7804421.1"/>
    <property type="molecule type" value="Genomic_DNA"/>
</dbReference>
<dbReference type="OrthoDB" id="1436779at2759"/>
<feature type="compositionally biased region" description="Acidic residues" evidence="1">
    <location>
        <begin position="1"/>
        <end position="11"/>
    </location>
</feature>
<dbReference type="PANTHER" id="PTHR31973">
    <property type="entry name" value="POLYPROTEIN, PUTATIVE-RELATED"/>
    <property type="match status" value="1"/>
</dbReference>
<name>A0A834SIU2_9FABA</name>
<dbReference type="InterPro" id="IPR018289">
    <property type="entry name" value="MULE_transposase_dom"/>
</dbReference>
<proteinExistence type="predicted"/>
<feature type="region of interest" description="Disordered" evidence="1">
    <location>
        <begin position="1"/>
        <end position="34"/>
    </location>
</feature>
<feature type="region of interest" description="Disordered" evidence="1">
    <location>
        <begin position="52"/>
        <end position="71"/>
    </location>
</feature>
<protein>
    <submittedName>
        <fullName evidence="3">Transposase, MuDR, plant</fullName>
    </submittedName>
</protein>